<dbReference type="GeneID" id="55608349"/>
<proteinExistence type="predicted"/>
<name>A0A2U8UN78_9CAUD</name>
<gene>
    <name evidence="1" type="primary">86</name>
    <name evidence="1" type="ORF">SEA_FLOWERPOWER_86</name>
</gene>
<sequence length="75" mass="8591">MRYTVIALVDGQRIGGQSDATIHDVRDLMTDERGLDQVFMDRLLEDGRAVSVETYKVFEWDEVPVTSVLVAYRNQ</sequence>
<evidence type="ECO:0000313" key="2">
    <source>
        <dbReference type="Proteomes" id="UP000247075"/>
    </source>
</evidence>
<evidence type="ECO:0000313" key="1">
    <source>
        <dbReference type="EMBL" id="AWN05167.1"/>
    </source>
</evidence>
<organism evidence="1 2">
    <name type="scientific">Streptomyces phage FlowerPower</name>
    <dbReference type="NCBI Taxonomy" id="2182408"/>
    <lineage>
        <taxon>Viruses</taxon>
        <taxon>Duplodnaviria</taxon>
        <taxon>Heunggongvirae</taxon>
        <taxon>Uroviricota</taxon>
        <taxon>Caudoviricetes</taxon>
        <taxon>Beephvirinae</taxon>
        <taxon>Flowerpowervirus</taxon>
        <taxon>Flowerpowervirus flowerpower</taxon>
    </lineage>
</organism>
<dbReference type="RefSeq" id="YP_009838122.1">
    <property type="nucleotide sequence ID" value="NC_048706.1"/>
</dbReference>
<reference evidence="1 2" key="1">
    <citation type="submission" date="2018-04" db="EMBL/GenBank/DDBJ databases">
        <authorList>
            <person name="Richter O.R."/>
            <person name="Sprando J."/>
            <person name="Abi J.R."/>
            <person name="Abidin Z.U."/>
            <person name="Aboumatar N."/>
            <person name="Aguilar F.A."/>
            <person name="Ahmed M."/>
            <person name="Aklilu M."/>
            <person name="Ali S.Z."/>
            <person name="Araia S."/>
            <person name="Asbury H."/>
            <person name="Atkinson A.N."/>
            <person name="Azam A.M."/>
            <person name="Bell J.L."/>
            <person name="Bhagat S."/>
            <person name="Bhatti J.A."/>
            <person name="Bhavsar J."/>
            <person name="Blocker D."/>
            <person name="Bonhomme B."/>
            <person name="Buker C.Y."/>
            <person name="Burnett T.D."/>
            <person name="Campbell R.L."/>
            <person name="Campbell S.M."/>
            <person name="Carinugan C.L."/>
            <person name="Chan P.R."/>
            <person name="Chen S."/>
            <person name="Dahne M."/>
            <person name="Dang V.Q."/>
            <person name="Ding J.R."/>
            <person name="Dunn G.L."/>
            <person name="Flores O.S."/>
            <person name="Frank D.N."/>
            <person name="Gonzalez N."/>
            <person name="Goryunova E."/>
            <person name="Hoang T."/>
            <person name="Hollenhorst D."/>
            <person name="Hora A.B."/>
            <person name="Hutchison A.S."/>
            <person name="Huynh A."/>
            <person name="Jani A."/>
            <person name="Jawed T."/>
            <person name="Jeffries M.J."/>
            <person name="Jian G.M."/>
            <person name="Joshi C."/>
            <person name="Kallab S."/>
            <person name="Kang L."/>
            <person name="Khan A."/>
            <person name="Klontz C.M."/>
            <person name="Koert M."/>
            <person name="Lagasca A."/>
            <person name="Lakhani A."/>
            <person name="Larsen A."/>
            <person name="Le A."/>
            <person name="Lee D.Y."/>
            <person name="Lembirik S."/>
            <person name="Lenus S."/>
            <person name="Lesniewski A.M."/>
            <person name="Lu W."/>
            <person name="Mamarakhimova Z."/>
            <person name="Mason S."/>
            <person name="Mathew L.K."/>
            <person name="Mattson C.L."/>
            <person name="Mian U.H."/>
            <person name="Morcos G.S."/>
            <person name="Muhler C.W."/>
            <person name="Naeem N.-U.-A."/>
            <person name="Namagiri S."/>
            <person name="Nassehi T."/>
            <person name="Nazarian M."/>
            <person name="Neal R.A."/>
            <person name="Negash K."/>
            <person name="Ngaleu B.J."/>
            <person name="Nguyen B.T."/>
            <person name="Nguyen K.V."/>
            <person name="Odili J.C."/>
            <person name="Ogletree A."/>
            <person name="Okojie E."/>
            <person name="Olajide T.E."/>
            <person name="Onwukwe C.S."/>
            <person name="Ozako O."/>
            <person name="Pakala M."/>
            <person name="Patel P."/>
            <person name="Patel H.J."/>
            <person name="Patel R."/>
            <person name="Paudel H."/>
            <person name="Pikounis A.J."/>
            <person name="Qazi M.A."/>
            <person name="Quiroz J.N."/>
            <person name="Ramachandran P.N."/>
            <person name="Rashford R.L."/>
            <person name="Rivera J."/>
            <person name="Romero F.D."/>
            <person name="Saba P.A."/>
            <person name="Sabu R.L."/>
            <person name="Saeed O.S."/>
            <person name="Saraf S."/>
            <person name="Scarano A.L."/>
            <person name="Sciandra C."/>
            <person name="Shakarov P."/>
            <person name="Sharma A."/>
            <person name="Singh K."/>
            <person name="Singh S."/>
            <person name="Spindler S.E."/>
            <person name="Szymanik K.H."/>
            <person name="Tahir M."/>
            <person name="Tchuinte L.U."/>
            <person name="Thakkar V."/>
            <person name="Tombo Z.B."/>
            <person name="Touma A."/>
            <person name="Tran J.N."/>
            <person name="Tran N."/>
            <person name="Truong D.H."/>
            <person name="Turner M.D."/>
            <person name="Vidmar M."/>
            <person name="Vuong K."/>
            <person name="Wilson B."/>
            <person name="Xie C.L."/>
            <person name="Yasinova A.G."/>
            <person name="Yu A.M."/>
            <person name="Zolnerowich N."/>
            <person name="Cortez R."/>
            <person name="Greis H.L."/>
            <person name="Lee M."/>
            <person name="Mantzavinos A."/>
            <person name="Mohamed I.R."/>
            <person name="Patel P."/>
            <person name="Puglisi K.M."/>
            <person name="Bhattacharya M."/>
            <person name="Correa-Mendez M."/>
            <person name="Fabian M."/>
            <person name="Reger N."/>
            <person name="Tran K."/>
            <person name="Erill I."/>
            <person name="Caruso S.M."/>
            <person name="Garlena R.A."/>
            <person name="Russell D.A."/>
            <person name="Pope W.H."/>
            <person name="Jacobs-Sera D."/>
            <person name="Hatfull G.F."/>
        </authorList>
    </citation>
    <scope>NUCLEOTIDE SEQUENCE [LARGE SCALE GENOMIC DNA]</scope>
</reference>
<accession>A0A2U8UN78</accession>
<protein>
    <submittedName>
        <fullName evidence="1">Uncharacterized protein</fullName>
    </submittedName>
</protein>
<dbReference type="Proteomes" id="UP000247075">
    <property type="component" value="Segment"/>
</dbReference>
<keyword evidence="2" id="KW-1185">Reference proteome</keyword>
<dbReference type="EMBL" id="MH155868">
    <property type="protein sequence ID" value="AWN05167.1"/>
    <property type="molecule type" value="Genomic_DNA"/>
</dbReference>
<dbReference type="KEGG" id="vg:55608349"/>